<sequence length="134" mass="14688">MGRSDTYFYPTSSEEYESDAPQTDRGCDMGGRKRKATPRVKTQRASAKHKPMSVEKRKRFVKLKKSCEGQGDDLCEAKEGGLCEAKEGGCKAQEGGLCKAKEGGCKAQEGGLCKAQEEVTYSYRILINISCFVA</sequence>
<evidence type="ECO:0000313" key="2">
    <source>
        <dbReference type="EnsemblMetazoa" id="XP_044316949.1"/>
    </source>
</evidence>
<evidence type="ECO:0000313" key="3">
    <source>
        <dbReference type="Proteomes" id="UP001652680"/>
    </source>
</evidence>
<protein>
    <submittedName>
        <fullName evidence="2">Uncharacterized protein</fullName>
    </submittedName>
</protein>
<accession>A0ABM5JDQ0</accession>
<dbReference type="Proteomes" id="UP001652680">
    <property type="component" value="Unassembled WGS sequence"/>
</dbReference>
<reference evidence="3" key="1">
    <citation type="journal article" date="2021" name="Elife">
        <title>Highly contiguous assemblies of 101 drosophilid genomes.</title>
        <authorList>
            <person name="Kim B.Y."/>
            <person name="Wang J.R."/>
            <person name="Miller D.E."/>
            <person name="Barmina O."/>
            <person name="Delaney E."/>
            <person name="Thompson A."/>
            <person name="Comeault A.A."/>
            <person name="Peede D."/>
            <person name="D'Agostino E.R."/>
            <person name="Pelaez J."/>
            <person name="Aguilar J.M."/>
            <person name="Haji D."/>
            <person name="Matsunaga T."/>
            <person name="Armstrong E.E."/>
            <person name="Zych M."/>
            <person name="Ogawa Y."/>
            <person name="Stamenkovic-Radak M."/>
            <person name="Jelic M."/>
            <person name="Veselinovic M.S."/>
            <person name="Tanaskovic M."/>
            <person name="Eric P."/>
            <person name="Gao J.J."/>
            <person name="Katoh T.K."/>
            <person name="Toda M.J."/>
            <person name="Watabe H."/>
            <person name="Watada M."/>
            <person name="Davis J.S."/>
            <person name="Moyle L.C."/>
            <person name="Manoli G."/>
            <person name="Bertolini E."/>
            <person name="Kostal V."/>
            <person name="Hawley R.S."/>
            <person name="Takahashi A."/>
            <person name="Jones C.D."/>
            <person name="Price D.K."/>
            <person name="Whiteman N."/>
            <person name="Kopp A."/>
            <person name="Matute D.R."/>
            <person name="Petrov D.A."/>
        </authorList>
    </citation>
    <scope>NUCLEOTIDE SEQUENCE [LARGE SCALE GENOMIC DNA]</scope>
</reference>
<feature type="compositionally biased region" description="Basic residues" evidence="1">
    <location>
        <begin position="32"/>
        <end position="53"/>
    </location>
</feature>
<name>A0ABM5JDQ0_DRORH</name>
<reference evidence="2" key="2">
    <citation type="submission" date="2025-05" db="UniProtKB">
        <authorList>
            <consortium name="EnsemblMetazoa"/>
        </authorList>
    </citation>
    <scope>IDENTIFICATION</scope>
</reference>
<keyword evidence="3" id="KW-1185">Reference proteome</keyword>
<feature type="region of interest" description="Disordered" evidence="1">
    <location>
        <begin position="1"/>
        <end position="53"/>
    </location>
</feature>
<dbReference type="GeneID" id="123037966"/>
<dbReference type="RefSeq" id="XP_044316949.1">
    <property type="nucleotide sequence ID" value="XM_044461014.1"/>
</dbReference>
<proteinExistence type="predicted"/>
<organism evidence="2 3">
    <name type="scientific">Drosophila rhopaloa</name>
    <name type="common">Fruit fly</name>
    <dbReference type="NCBI Taxonomy" id="1041015"/>
    <lineage>
        <taxon>Eukaryota</taxon>
        <taxon>Metazoa</taxon>
        <taxon>Ecdysozoa</taxon>
        <taxon>Arthropoda</taxon>
        <taxon>Hexapoda</taxon>
        <taxon>Insecta</taxon>
        <taxon>Pterygota</taxon>
        <taxon>Neoptera</taxon>
        <taxon>Endopterygota</taxon>
        <taxon>Diptera</taxon>
        <taxon>Brachycera</taxon>
        <taxon>Muscomorpha</taxon>
        <taxon>Ephydroidea</taxon>
        <taxon>Drosophilidae</taxon>
        <taxon>Drosophila</taxon>
        <taxon>Sophophora</taxon>
    </lineage>
</organism>
<dbReference type="EnsemblMetazoa" id="XM_044461014.1">
    <property type="protein sequence ID" value="XP_044316949.1"/>
    <property type="gene ID" value="LOC123037966"/>
</dbReference>
<evidence type="ECO:0000256" key="1">
    <source>
        <dbReference type="SAM" id="MobiDB-lite"/>
    </source>
</evidence>